<dbReference type="EMBL" id="KZ857393">
    <property type="protein sequence ID" value="RDX51755.1"/>
    <property type="molecule type" value="Genomic_DNA"/>
</dbReference>
<gene>
    <name evidence="1" type="ORF">OH76DRAFT_1401183</name>
</gene>
<evidence type="ECO:0000313" key="1">
    <source>
        <dbReference type="EMBL" id="RDX51755.1"/>
    </source>
</evidence>
<evidence type="ECO:0000313" key="2">
    <source>
        <dbReference type="Proteomes" id="UP000256964"/>
    </source>
</evidence>
<organism evidence="1 2">
    <name type="scientific">Lentinus brumalis</name>
    <dbReference type="NCBI Taxonomy" id="2498619"/>
    <lineage>
        <taxon>Eukaryota</taxon>
        <taxon>Fungi</taxon>
        <taxon>Dikarya</taxon>
        <taxon>Basidiomycota</taxon>
        <taxon>Agaricomycotina</taxon>
        <taxon>Agaricomycetes</taxon>
        <taxon>Polyporales</taxon>
        <taxon>Polyporaceae</taxon>
        <taxon>Lentinus</taxon>
    </lineage>
</organism>
<dbReference type="OrthoDB" id="2762951at2759"/>
<dbReference type="InterPro" id="IPR036047">
    <property type="entry name" value="F-box-like_dom_sf"/>
</dbReference>
<dbReference type="SUPFAM" id="SSF81383">
    <property type="entry name" value="F-box domain"/>
    <property type="match status" value="1"/>
</dbReference>
<reference evidence="1 2" key="1">
    <citation type="journal article" date="2018" name="Biotechnol. Biofuels">
        <title>Integrative visual omics of the white-rot fungus Polyporus brumalis exposes the biotechnological potential of its oxidative enzymes for delignifying raw plant biomass.</title>
        <authorList>
            <person name="Miyauchi S."/>
            <person name="Rancon A."/>
            <person name="Drula E."/>
            <person name="Hage H."/>
            <person name="Chaduli D."/>
            <person name="Favel A."/>
            <person name="Grisel S."/>
            <person name="Henrissat B."/>
            <person name="Herpoel-Gimbert I."/>
            <person name="Ruiz-Duenas F.J."/>
            <person name="Chevret D."/>
            <person name="Hainaut M."/>
            <person name="Lin J."/>
            <person name="Wang M."/>
            <person name="Pangilinan J."/>
            <person name="Lipzen A."/>
            <person name="Lesage-Meessen L."/>
            <person name="Navarro D."/>
            <person name="Riley R."/>
            <person name="Grigoriev I.V."/>
            <person name="Zhou S."/>
            <person name="Raouche S."/>
            <person name="Rosso M.N."/>
        </authorList>
    </citation>
    <scope>NUCLEOTIDE SEQUENCE [LARGE SCALE GENOMIC DNA]</scope>
    <source>
        <strain evidence="1 2">BRFM 1820</strain>
    </source>
</reference>
<sequence length="447" mass="49784">MSSRSSLSDKRLTNIPKILLEIPMSDHDSSSSTSSSPIAHVPVDVFSKILDAVGDDPRTHSACSLVARRWHDIAIPFLFSTIVYKRGKLRPLTLLWDFLATHPHVTRFVKALNIDSNIWKDGSVEVEDNTTNADVTVKFEQISASVSKLPALEFLCVRGILITPPPPGERLSPIPLRTIRVADPAFARPHGRMGTLCMLVAACTPHTFILALDKYRFIADRHLVETDGVRRFISLRSICLDTVILESNAAPLLHEWLEEILVPDVLRKFATSMDAHPDSNRTLLSLILSAGLRLESLKITTADYYSDIIPPFSELGTFGEMISVCASLRSLHIRFHPCSYIKDWEDSVRLPTSSVLFERLLSSAPPTLQHIAFDLPATQTPSHALFDLACLDGPWFSRRCPALKILHIRFYEKHALPDVEHAAIAALPGLHSTGILNITLAPHERSW</sequence>
<dbReference type="Proteomes" id="UP000256964">
    <property type="component" value="Unassembled WGS sequence"/>
</dbReference>
<dbReference type="AlphaFoldDB" id="A0A371DGU1"/>
<proteinExistence type="predicted"/>
<protein>
    <submittedName>
        <fullName evidence="1">Uncharacterized protein</fullName>
    </submittedName>
</protein>
<keyword evidence="2" id="KW-1185">Reference proteome</keyword>
<accession>A0A371DGU1</accession>
<name>A0A371DGU1_9APHY</name>